<evidence type="ECO:0000256" key="4">
    <source>
        <dbReference type="ARBA" id="ARBA00022491"/>
    </source>
</evidence>
<dbReference type="SMART" id="SM00419">
    <property type="entry name" value="HTH_CRP"/>
    <property type="match status" value="1"/>
</dbReference>
<evidence type="ECO:0000256" key="5">
    <source>
        <dbReference type="ARBA" id="ARBA00022533"/>
    </source>
</evidence>
<keyword evidence="8" id="KW-0843">Virulence</keyword>
<keyword evidence="6" id="KW-0973">c-di-GMP</keyword>
<dbReference type="InterPro" id="IPR000595">
    <property type="entry name" value="cNMP-bd_dom"/>
</dbReference>
<proteinExistence type="predicted"/>
<dbReference type="RefSeq" id="WP_386742623.1">
    <property type="nucleotide sequence ID" value="NZ_JBHRYA010000003.1"/>
</dbReference>
<sequence>MADPAPVDLASLRRSCGHCSLRQLCLPAGIGAEDLARLDSLVRRRRPLKRDERLFHIGDASSSVYVARNGAFKTVSLSEGGDERVIGFHLPGELIGLDALVGGDHRCEAVALDGSDVCEVPFDELTDVAAQLPGLQRQLMRVIGQSILLDQEHVEMLSRRHANERIALFLHGLAERLQHIGQSPRQFRLAMSREDIASYLGLAIETVSRGFTRLQDDGVIAVAGRQVEVLDPAELARLAHGGEPQQPQPEQRRRA</sequence>
<dbReference type="InterPro" id="IPR014710">
    <property type="entry name" value="RmlC-like_jellyroll"/>
</dbReference>
<keyword evidence="11" id="KW-0804">Transcription</keyword>
<reference evidence="16" key="1">
    <citation type="journal article" date="2019" name="Int. J. Syst. Evol. Microbiol.">
        <title>The Global Catalogue of Microorganisms (GCM) 10K type strain sequencing project: providing services to taxonomists for standard genome sequencing and annotation.</title>
        <authorList>
            <consortium name="The Broad Institute Genomics Platform"/>
            <consortium name="The Broad Institute Genome Sequencing Center for Infectious Disease"/>
            <person name="Wu L."/>
            <person name="Ma J."/>
        </authorList>
    </citation>
    <scope>NUCLEOTIDE SEQUENCE [LARGE SCALE GENOMIC DNA]</scope>
    <source>
        <strain evidence="16">KCTC 42441</strain>
    </source>
</reference>
<dbReference type="InterPro" id="IPR012318">
    <property type="entry name" value="HTH_CRP"/>
</dbReference>
<evidence type="ECO:0000256" key="6">
    <source>
        <dbReference type="ARBA" id="ARBA00022636"/>
    </source>
</evidence>
<evidence type="ECO:0000256" key="12">
    <source>
        <dbReference type="ARBA" id="ARBA00031697"/>
    </source>
</evidence>
<organism evidence="15 16">
    <name type="scientific">Luteimonas soli</name>
    <dbReference type="NCBI Taxonomy" id="1648966"/>
    <lineage>
        <taxon>Bacteria</taxon>
        <taxon>Pseudomonadati</taxon>
        <taxon>Pseudomonadota</taxon>
        <taxon>Gammaproteobacteria</taxon>
        <taxon>Lysobacterales</taxon>
        <taxon>Lysobacteraceae</taxon>
        <taxon>Luteimonas</taxon>
    </lineage>
</organism>
<keyword evidence="10" id="KW-0010">Activator</keyword>
<dbReference type="PROSITE" id="PS50042">
    <property type="entry name" value="CNMP_BINDING_3"/>
    <property type="match status" value="1"/>
</dbReference>
<dbReference type="Gene3D" id="1.10.10.10">
    <property type="entry name" value="Winged helix-like DNA-binding domain superfamily/Winged helix DNA-binding domain"/>
    <property type="match status" value="1"/>
</dbReference>
<dbReference type="InterPro" id="IPR018335">
    <property type="entry name" value="Tscrpt_reg_HTH_Crp-type_CS"/>
</dbReference>
<dbReference type="Proteomes" id="UP001595705">
    <property type="component" value="Unassembled WGS sequence"/>
</dbReference>
<evidence type="ECO:0000256" key="10">
    <source>
        <dbReference type="ARBA" id="ARBA00023159"/>
    </source>
</evidence>
<comment type="subunit">
    <text evidence="2">Homodimer.</text>
</comment>
<dbReference type="PANTHER" id="PTHR24567:SF75">
    <property type="entry name" value="FUMARATE AND NITRATE REDUCTION REGULATORY PROTEIN"/>
    <property type="match status" value="1"/>
</dbReference>
<evidence type="ECO:0000256" key="3">
    <source>
        <dbReference type="ARBA" id="ARBA00020769"/>
    </source>
</evidence>
<keyword evidence="9" id="KW-0238">DNA-binding</keyword>
<evidence type="ECO:0000256" key="1">
    <source>
        <dbReference type="ARBA" id="ARBA00004496"/>
    </source>
</evidence>
<dbReference type="SUPFAM" id="SSF46785">
    <property type="entry name" value="Winged helix' DNA-binding domain"/>
    <property type="match status" value="1"/>
</dbReference>
<dbReference type="Pfam" id="PF13545">
    <property type="entry name" value="HTH_Crp_2"/>
    <property type="match status" value="1"/>
</dbReference>
<comment type="caution">
    <text evidence="15">The sequence shown here is derived from an EMBL/GenBank/DDBJ whole genome shotgun (WGS) entry which is preliminary data.</text>
</comment>
<dbReference type="EMBL" id="JBHRYA010000003">
    <property type="protein sequence ID" value="MFC3715515.1"/>
    <property type="molecule type" value="Genomic_DNA"/>
</dbReference>
<dbReference type="InterPro" id="IPR036388">
    <property type="entry name" value="WH-like_DNA-bd_sf"/>
</dbReference>
<dbReference type="CDD" id="cd00038">
    <property type="entry name" value="CAP_ED"/>
    <property type="match status" value="1"/>
</dbReference>
<dbReference type="Gene3D" id="2.60.120.10">
    <property type="entry name" value="Jelly Rolls"/>
    <property type="match status" value="1"/>
</dbReference>
<dbReference type="PRINTS" id="PR00034">
    <property type="entry name" value="HTHCRP"/>
</dbReference>
<feature type="domain" description="Cyclic nucleotide-binding" evidence="13">
    <location>
        <begin position="38"/>
        <end position="110"/>
    </location>
</feature>
<accession>A0ABV7XH74</accession>
<comment type="subcellular location">
    <subcellularLocation>
        <location evidence="1">Cytoplasm</location>
    </subcellularLocation>
</comment>
<evidence type="ECO:0000259" key="14">
    <source>
        <dbReference type="PROSITE" id="PS51063"/>
    </source>
</evidence>
<keyword evidence="4" id="KW-0678">Repressor</keyword>
<dbReference type="PROSITE" id="PS51063">
    <property type="entry name" value="HTH_CRP_2"/>
    <property type="match status" value="1"/>
</dbReference>
<evidence type="ECO:0000256" key="8">
    <source>
        <dbReference type="ARBA" id="ARBA00023026"/>
    </source>
</evidence>
<evidence type="ECO:0000313" key="15">
    <source>
        <dbReference type="EMBL" id="MFC3715515.1"/>
    </source>
</evidence>
<name>A0ABV7XH74_9GAMM</name>
<dbReference type="NCBIfam" id="NF008365">
    <property type="entry name" value="PRK11161.1"/>
    <property type="match status" value="1"/>
</dbReference>
<keyword evidence="16" id="KW-1185">Reference proteome</keyword>
<dbReference type="CDD" id="cd00092">
    <property type="entry name" value="HTH_CRP"/>
    <property type="match status" value="1"/>
</dbReference>
<keyword evidence="5" id="KW-0021">Allosteric enzyme</keyword>
<evidence type="ECO:0000256" key="9">
    <source>
        <dbReference type="ARBA" id="ARBA00023125"/>
    </source>
</evidence>
<gene>
    <name evidence="15" type="primary">fnr</name>
    <name evidence="15" type="ORF">ACFONC_05050</name>
</gene>
<evidence type="ECO:0000256" key="2">
    <source>
        <dbReference type="ARBA" id="ARBA00011738"/>
    </source>
</evidence>
<dbReference type="InterPro" id="IPR050397">
    <property type="entry name" value="Env_Response_Regulators"/>
</dbReference>
<evidence type="ECO:0000313" key="16">
    <source>
        <dbReference type="Proteomes" id="UP001595705"/>
    </source>
</evidence>
<dbReference type="SUPFAM" id="SSF51206">
    <property type="entry name" value="cAMP-binding domain-like"/>
    <property type="match status" value="1"/>
</dbReference>
<evidence type="ECO:0000256" key="11">
    <source>
        <dbReference type="ARBA" id="ARBA00023163"/>
    </source>
</evidence>
<dbReference type="PROSITE" id="PS00042">
    <property type="entry name" value="HTH_CRP_1"/>
    <property type="match status" value="1"/>
</dbReference>
<dbReference type="SMART" id="SM00100">
    <property type="entry name" value="cNMP"/>
    <property type="match status" value="1"/>
</dbReference>
<keyword evidence="7" id="KW-0805">Transcription regulation</keyword>
<dbReference type="InterPro" id="IPR018490">
    <property type="entry name" value="cNMP-bd_dom_sf"/>
</dbReference>
<feature type="domain" description="HTH crp-type" evidence="14">
    <location>
        <begin position="160"/>
        <end position="233"/>
    </location>
</feature>
<dbReference type="InterPro" id="IPR036390">
    <property type="entry name" value="WH_DNA-bd_sf"/>
</dbReference>
<dbReference type="Pfam" id="PF00027">
    <property type="entry name" value="cNMP_binding"/>
    <property type="match status" value="1"/>
</dbReference>
<dbReference type="PANTHER" id="PTHR24567">
    <property type="entry name" value="CRP FAMILY TRANSCRIPTIONAL REGULATORY PROTEIN"/>
    <property type="match status" value="1"/>
</dbReference>
<protein>
    <recommendedName>
        <fullName evidence="3">CRP-like protein Clp</fullName>
    </recommendedName>
    <alternativeName>
        <fullName evidence="12">Catabolite activation-like protein</fullName>
    </alternativeName>
</protein>
<evidence type="ECO:0000256" key="7">
    <source>
        <dbReference type="ARBA" id="ARBA00023015"/>
    </source>
</evidence>
<evidence type="ECO:0000259" key="13">
    <source>
        <dbReference type="PROSITE" id="PS50042"/>
    </source>
</evidence>